<dbReference type="VEuPathDB" id="FungiDB:SPSK_01324"/>
<dbReference type="KEGG" id="ssck:SPSK_01324"/>
<organism evidence="1 2">
    <name type="scientific">Sporothrix schenckii 1099-18</name>
    <dbReference type="NCBI Taxonomy" id="1397361"/>
    <lineage>
        <taxon>Eukaryota</taxon>
        <taxon>Fungi</taxon>
        <taxon>Dikarya</taxon>
        <taxon>Ascomycota</taxon>
        <taxon>Pezizomycotina</taxon>
        <taxon>Sordariomycetes</taxon>
        <taxon>Sordariomycetidae</taxon>
        <taxon>Ophiostomatales</taxon>
        <taxon>Ophiostomataceae</taxon>
        <taxon>Sporothrix</taxon>
    </lineage>
</organism>
<evidence type="ECO:0000313" key="2">
    <source>
        <dbReference type="Proteomes" id="UP000033710"/>
    </source>
</evidence>
<reference evidence="1 2" key="2">
    <citation type="journal article" date="2015" name="Eukaryot. Cell">
        <title>Asexual propagation of a virulent clone complex in a human and feline outbreak of sporotrichosis.</title>
        <authorList>
            <person name="Teixeira Mde M."/>
            <person name="Rodrigues A.M."/>
            <person name="Tsui C.K."/>
            <person name="de Almeida L.G."/>
            <person name="Van Diepeningen A.D."/>
            <person name="van den Ende B.G."/>
            <person name="Fernandes G.F."/>
            <person name="Kano R."/>
            <person name="Hamelin R.C."/>
            <person name="Lopes-Bezerra L.M."/>
            <person name="Vasconcelos A.T."/>
            <person name="de Hoog S."/>
            <person name="de Camargo Z.P."/>
            <person name="Felipe M.S."/>
        </authorList>
    </citation>
    <scope>NUCLEOTIDE SEQUENCE [LARGE SCALE GENOMIC DNA]</scope>
    <source>
        <strain evidence="1 2">1099-18</strain>
    </source>
</reference>
<dbReference type="Proteomes" id="UP000033710">
    <property type="component" value="Unassembled WGS sequence"/>
</dbReference>
<dbReference type="GeneID" id="27663530"/>
<dbReference type="AlphaFoldDB" id="A0A0F2LVH7"/>
<dbReference type="RefSeq" id="XP_016584133.1">
    <property type="nucleotide sequence ID" value="XM_016728253.1"/>
</dbReference>
<dbReference type="EMBL" id="AXCR01000011">
    <property type="protein sequence ID" value="KJR81457.1"/>
    <property type="molecule type" value="Genomic_DNA"/>
</dbReference>
<sequence length="89" mass="10204">MAHTDHHCPGRKGKNGCRRIKLGKLSFCRVHQIACLVHMFYHMRWEPCAKCRGNDRVKAAADEPAKAVKTTKKRQWSFWKGGKKGGKKN</sequence>
<evidence type="ECO:0000313" key="1">
    <source>
        <dbReference type="EMBL" id="KJR81457.1"/>
    </source>
</evidence>
<comment type="caution">
    <text evidence="1">The sequence shown here is derived from an EMBL/GenBank/DDBJ whole genome shotgun (WGS) entry which is preliminary data.</text>
</comment>
<proteinExistence type="predicted"/>
<dbReference type="OrthoDB" id="10274215at2759"/>
<name>A0A0F2LVH7_SPOSC</name>
<gene>
    <name evidence="1" type="ORF">SPSK_01324</name>
</gene>
<protein>
    <submittedName>
        <fullName evidence="1">Uncharacterized protein</fullName>
    </submittedName>
</protein>
<accession>A0A0F2LVH7</accession>
<reference evidence="1 2" key="1">
    <citation type="journal article" date="2014" name="BMC Genomics">
        <title>Comparative genomics of the major fungal agents of human and animal Sporotrichosis: Sporothrix schenckii and Sporothrix brasiliensis.</title>
        <authorList>
            <person name="Teixeira M.M."/>
            <person name="de Almeida L.G."/>
            <person name="Kubitschek-Barreira P."/>
            <person name="Alves F.L."/>
            <person name="Kioshima E.S."/>
            <person name="Abadio A.K."/>
            <person name="Fernandes L."/>
            <person name="Derengowski L.S."/>
            <person name="Ferreira K.S."/>
            <person name="Souza R.C."/>
            <person name="Ruiz J.C."/>
            <person name="de Andrade N.C."/>
            <person name="Paes H.C."/>
            <person name="Nicola A.M."/>
            <person name="Albuquerque P."/>
            <person name="Gerber A.L."/>
            <person name="Martins V.P."/>
            <person name="Peconick L.D."/>
            <person name="Neto A.V."/>
            <person name="Chaucanez C.B."/>
            <person name="Silva P.A."/>
            <person name="Cunha O.L."/>
            <person name="de Oliveira F.F."/>
            <person name="dos Santos T.C."/>
            <person name="Barros A.L."/>
            <person name="Soares M.A."/>
            <person name="de Oliveira L.M."/>
            <person name="Marini M.M."/>
            <person name="Villalobos-Duno H."/>
            <person name="Cunha M.M."/>
            <person name="de Hoog S."/>
            <person name="da Silveira J.F."/>
            <person name="Henrissat B."/>
            <person name="Nino-Vega G.A."/>
            <person name="Cisalpino P.S."/>
            <person name="Mora-Montes H.M."/>
            <person name="Almeida S.R."/>
            <person name="Stajich J.E."/>
            <person name="Lopes-Bezerra L.M."/>
            <person name="Vasconcelos A.T."/>
            <person name="Felipe M.S."/>
        </authorList>
    </citation>
    <scope>NUCLEOTIDE SEQUENCE [LARGE SCALE GENOMIC DNA]</scope>
    <source>
        <strain evidence="1 2">1099-18</strain>
    </source>
</reference>